<dbReference type="PANTHER" id="PTHR46599">
    <property type="entry name" value="PIGGYBAC TRANSPOSABLE ELEMENT-DERIVED PROTEIN 4"/>
    <property type="match status" value="1"/>
</dbReference>
<dbReference type="OrthoDB" id="6433867at2759"/>
<sequence>MRKKYLSTAEALAFFEELPSDDDSEATDLSENEDNCICKNDTVIISDDEVPEAELEICDDEVSGIGEEGKVIWTKTPFDSNIPVFEEPSGPSADMLSMDEISPIKVFLCFFTQSFLELIVFQTNLYATQKGKTFTPTTVNEMLCFFGINLYMGIKTLPSYRDYWSTSPLLHDSYISKYMSVKRFSWLLAHIHLNDNSLQPPRGNEKYYKLYKVRPLVNHLSERFLALFKPNKNQSIDESMIKFKGRSSLKQYMPKKPIKRGYKIWMRCDESGYACQFDIYTGKTAESIEKGLGERVVTSLCRTLFRKNHRVYFDNFFTSYALLSFLKTQNVFACGTVMMNRKNLPKNLLEDKILKQGEFDWAVSEENVVCMKWKDKRTVSVLSCQENPTAAASVDRREKNGEKRKVICPQAIVDYNKNMGFVDYFDHLKSLYQIDRKSKKWWHRILFHFLDVSVINSFILCKMLPCDKDDVKSVKVFRMSLIESLLTIGGSSNKRKLSDKPSQVKRSKPFVPDDRRLTNDGHIPKNIPRRRCAFCSTKKNEQRTAWLCMRCEVPLCLQKTGISCFEKFHTK</sequence>
<proteinExistence type="predicted"/>
<feature type="region of interest" description="Disordered" evidence="1">
    <location>
        <begin position="492"/>
        <end position="520"/>
    </location>
</feature>
<name>A0A4Y2ND06_ARAVE</name>
<evidence type="ECO:0000313" key="4">
    <source>
        <dbReference type="Proteomes" id="UP000499080"/>
    </source>
</evidence>
<dbReference type="InterPro" id="IPR029526">
    <property type="entry name" value="PGBD"/>
</dbReference>
<organism evidence="3 4">
    <name type="scientific">Araneus ventricosus</name>
    <name type="common">Orbweaver spider</name>
    <name type="synonym">Epeira ventricosa</name>
    <dbReference type="NCBI Taxonomy" id="182803"/>
    <lineage>
        <taxon>Eukaryota</taxon>
        <taxon>Metazoa</taxon>
        <taxon>Ecdysozoa</taxon>
        <taxon>Arthropoda</taxon>
        <taxon>Chelicerata</taxon>
        <taxon>Arachnida</taxon>
        <taxon>Araneae</taxon>
        <taxon>Araneomorphae</taxon>
        <taxon>Entelegynae</taxon>
        <taxon>Araneoidea</taxon>
        <taxon>Araneidae</taxon>
        <taxon>Araneus</taxon>
    </lineage>
</organism>
<protein>
    <submittedName>
        <fullName evidence="3">PiggyBac transposable element-derived protein 4</fullName>
    </submittedName>
</protein>
<evidence type="ECO:0000259" key="2">
    <source>
        <dbReference type="Pfam" id="PF13843"/>
    </source>
</evidence>
<evidence type="ECO:0000313" key="3">
    <source>
        <dbReference type="EMBL" id="GBN36802.1"/>
    </source>
</evidence>
<dbReference type="EMBL" id="BGPR01008905">
    <property type="protein sequence ID" value="GBN36802.1"/>
    <property type="molecule type" value="Genomic_DNA"/>
</dbReference>
<dbReference type="Proteomes" id="UP000499080">
    <property type="component" value="Unassembled WGS sequence"/>
</dbReference>
<reference evidence="3 4" key="1">
    <citation type="journal article" date="2019" name="Sci. Rep.">
        <title>Orb-weaving spider Araneus ventricosus genome elucidates the spidroin gene catalogue.</title>
        <authorList>
            <person name="Kono N."/>
            <person name="Nakamura H."/>
            <person name="Ohtoshi R."/>
            <person name="Moran D.A.P."/>
            <person name="Shinohara A."/>
            <person name="Yoshida Y."/>
            <person name="Fujiwara M."/>
            <person name="Mori M."/>
            <person name="Tomita M."/>
            <person name="Arakawa K."/>
        </authorList>
    </citation>
    <scope>NUCLEOTIDE SEQUENCE [LARGE SCALE GENOMIC DNA]</scope>
</reference>
<dbReference type="PANTHER" id="PTHR46599:SF3">
    <property type="entry name" value="PIGGYBAC TRANSPOSABLE ELEMENT-DERIVED PROTEIN 4"/>
    <property type="match status" value="1"/>
</dbReference>
<keyword evidence="4" id="KW-1185">Reference proteome</keyword>
<gene>
    <name evidence="3" type="primary">PGBD4_36</name>
    <name evidence="3" type="ORF">AVEN_20765_1</name>
</gene>
<evidence type="ECO:0000256" key="1">
    <source>
        <dbReference type="SAM" id="MobiDB-lite"/>
    </source>
</evidence>
<dbReference type="AlphaFoldDB" id="A0A4Y2ND06"/>
<feature type="domain" description="PiggyBac transposable element-derived protein" evidence="2">
    <location>
        <begin position="102"/>
        <end position="458"/>
    </location>
</feature>
<feature type="compositionally biased region" description="Basic residues" evidence="1">
    <location>
        <begin position="493"/>
        <end position="508"/>
    </location>
</feature>
<feature type="compositionally biased region" description="Basic and acidic residues" evidence="1">
    <location>
        <begin position="511"/>
        <end position="520"/>
    </location>
</feature>
<dbReference type="Pfam" id="PF13843">
    <property type="entry name" value="DDE_Tnp_1_7"/>
    <property type="match status" value="1"/>
</dbReference>
<comment type="caution">
    <text evidence="3">The sequence shown here is derived from an EMBL/GenBank/DDBJ whole genome shotgun (WGS) entry which is preliminary data.</text>
</comment>
<accession>A0A4Y2ND06</accession>